<keyword evidence="3" id="KW-1185">Reference proteome</keyword>
<feature type="region of interest" description="Disordered" evidence="1">
    <location>
        <begin position="78"/>
        <end position="97"/>
    </location>
</feature>
<protein>
    <submittedName>
        <fullName evidence="2">Uncharacterized protein</fullName>
    </submittedName>
</protein>
<name>A0A9P0A280_BEMTA</name>
<organism evidence="2 3">
    <name type="scientific">Bemisia tabaci</name>
    <name type="common">Sweetpotato whitefly</name>
    <name type="synonym">Aleurodes tabaci</name>
    <dbReference type="NCBI Taxonomy" id="7038"/>
    <lineage>
        <taxon>Eukaryota</taxon>
        <taxon>Metazoa</taxon>
        <taxon>Ecdysozoa</taxon>
        <taxon>Arthropoda</taxon>
        <taxon>Hexapoda</taxon>
        <taxon>Insecta</taxon>
        <taxon>Pterygota</taxon>
        <taxon>Neoptera</taxon>
        <taxon>Paraneoptera</taxon>
        <taxon>Hemiptera</taxon>
        <taxon>Sternorrhyncha</taxon>
        <taxon>Aleyrodoidea</taxon>
        <taxon>Aleyrodidae</taxon>
        <taxon>Aleyrodinae</taxon>
        <taxon>Bemisia</taxon>
    </lineage>
</organism>
<evidence type="ECO:0000313" key="2">
    <source>
        <dbReference type="EMBL" id="CAH0382495.1"/>
    </source>
</evidence>
<accession>A0A9P0A280</accession>
<sequence>MDITSESPLEVLSRAASMRAVQDNILGLPPSYVENAELRSLRTKISSVWSYLQHKSRKTPEKGARKERHLGQNGRVALRRAPGHHSPPVGGDGPVTMKHCIKMRKVTEELQT</sequence>
<proteinExistence type="predicted"/>
<evidence type="ECO:0000256" key="1">
    <source>
        <dbReference type="SAM" id="MobiDB-lite"/>
    </source>
</evidence>
<evidence type="ECO:0000313" key="3">
    <source>
        <dbReference type="Proteomes" id="UP001152759"/>
    </source>
</evidence>
<gene>
    <name evidence="2" type="ORF">BEMITA_LOCUS2033</name>
</gene>
<dbReference type="EMBL" id="OU963862">
    <property type="protein sequence ID" value="CAH0382495.1"/>
    <property type="molecule type" value="Genomic_DNA"/>
</dbReference>
<dbReference type="AlphaFoldDB" id="A0A9P0A280"/>
<dbReference type="Proteomes" id="UP001152759">
    <property type="component" value="Chromosome 1"/>
</dbReference>
<reference evidence="2" key="1">
    <citation type="submission" date="2021-12" db="EMBL/GenBank/DDBJ databases">
        <authorList>
            <person name="King R."/>
        </authorList>
    </citation>
    <scope>NUCLEOTIDE SEQUENCE</scope>
</reference>